<proteinExistence type="predicted"/>
<evidence type="ECO:0000313" key="2">
    <source>
        <dbReference type="Proteomes" id="UP000024635"/>
    </source>
</evidence>
<dbReference type="Proteomes" id="UP000024635">
    <property type="component" value="Unassembled WGS sequence"/>
</dbReference>
<organism evidence="1 2">
    <name type="scientific">Ancylostoma ceylanicum</name>
    <dbReference type="NCBI Taxonomy" id="53326"/>
    <lineage>
        <taxon>Eukaryota</taxon>
        <taxon>Metazoa</taxon>
        <taxon>Ecdysozoa</taxon>
        <taxon>Nematoda</taxon>
        <taxon>Chromadorea</taxon>
        <taxon>Rhabditida</taxon>
        <taxon>Rhabditina</taxon>
        <taxon>Rhabditomorpha</taxon>
        <taxon>Strongyloidea</taxon>
        <taxon>Ancylostomatidae</taxon>
        <taxon>Ancylostomatinae</taxon>
        <taxon>Ancylostoma</taxon>
    </lineage>
</organism>
<evidence type="ECO:0000313" key="1">
    <source>
        <dbReference type="EMBL" id="EYC09060.1"/>
    </source>
</evidence>
<sequence length="116" mass="13090">MPEIRAIQCFACSCARPILFHVKSWDLIVISNWKRAKTCLTYNNWRDLPHLGGLLSGMNRETDKLLSTTASVRSLGRSCDCKSSLDEKEKTLWSAIAAVIPARLSHDSRVRESISR</sequence>
<dbReference type="AlphaFoldDB" id="A0A016U1U2"/>
<name>A0A016U1U2_9BILA</name>
<reference evidence="2" key="1">
    <citation type="journal article" date="2015" name="Nat. Genet.">
        <title>The genome and transcriptome of the zoonotic hookworm Ancylostoma ceylanicum identify infection-specific gene families.</title>
        <authorList>
            <person name="Schwarz E.M."/>
            <person name="Hu Y."/>
            <person name="Antoshechkin I."/>
            <person name="Miller M.M."/>
            <person name="Sternberg P.W."/>
            <person name="Aroian R.V."/>
        </authorList>
    </citation>
    <scope>NUCLEOTIDE SEQUENCE</scope>
    <source>
        <strain evidence="2">HY135</strain>
    </source>
</reference>
<gene>
    <name evidence="1" type="primary">Acey_s0062.g3328</name>
    <name evidence="1" type="ORF">Y032_0062g3328</name>
</gene>
<keyword evidence="2" id="KW-1185">Reference proteome</keyword>
<protein>
    <submittedName>
        <fullName evidence="1">Uncharacterized protein</fullName>
    </submittedName>
</protein>
<dbReference type="EMBL" id="JARK01001398">
    <property type="protein sequence ID" value="EYC09060.1"/>
    <property type="molecule type" value="Genomic_DNA"/>
</dbReference>
<accession>A0A016U1U2</accession>
<comment type="caution">
    <text evidence="1">The sequence shown here is derived from an EMBL/GenBank/DDBJ whole genome shotgun (WGS) entry which is preliminary data.</text>
</comment>